<dbReference type="RefSeq" id="WP_052542527.1">
    <property type="nucleotide sequence ID" value="NZ_JACHBQ010000001.1"/>
</dbReference>
<feature type="domain" description="Helicase ATP-binding" evidence="5">
    <location>
        <begin position="299"/>
        <end position="471"/>
    </location>
</feature>
<accession>A0A7W9E4J2</accession>
<evidence type="ECO:0000256" key="3">
    <source>
        <dbReference type="ARBA" id="ARBA00022806"/>
    </source>
</evidence>
<evidence type="ECO:0000256" key="1">
    <source>
        <dbReference type="ARBA" id="ARBA00022741"/>
    </source>
</evidence>
<dbReference type="InterPro" id="IPR050474">
    <property type="entry name" value="Hel308_SKI2-like"/>
</dbReference>
<dbReference type="PANTHER" id="PTHR47961:SF6">
    <property type="entry name" value="DNA-DIRECTED DNA POLYMERASE"/>
    <property type="match status" value="1"/>
</dbReference>
<dbReference type="GO" id="GO:0003676">
    <property type="term" value="F:nucleic acid binding"/>
    <property type="evidence" value="ECO:0007669"/>
    <property type="project" value="InterPro"/>
</dbReference>
<dbReference type="Pfam" id="PF00271">
    <property type="entry name" value="Helicase_C"/>
    <property type="match status" value="1"/>
</dbReference>
<keyword evidence="4" id="KW-0067">ATP-binding</keyword>
<dbReference type="InterPro" id="IPR001650">
    <property type="entry name" value="Helicase_C-like"/>
</dbReference>
<dbReference type="InterPro" id="IPR027417">
    <property type="entry name" value="P-loop_NTPase"/>
</dbReference>
<dbReference type="SMART" id="SM00487">
    <property type="entry name" value="DEXDc"/>
    <property type="match status" value="1"/>
</dbReference>
<gene>
    <name evidence="7" type="ORF">BJ997_001538</name>
</gene>
<dbReference type="CDD" id="cd17921">
    <property type="entry name" value="DEXHc_Ski2"/>
    <property type="match status" value="1"/>
</dbReference>
<name>A0A7W9E4J2_9MICO</name>
<dbReference type="InterPro" id="IPR014001">
    <property type="entry name" value="Helicase_ATP-bd"/>
</dbReference>
<dbReference type="Proteomes" id="UP000561726">
    <property type="component" value="Unassembled WGS sequence"/>
</dbReference>
<dbReference type="GO" id="GO:0016787">
    <property type="term" value="F:hydrolase activity"/>
    <property type="evidence" value="ECO:0007669"/>
    <property type="project" value="UniProtKB-KW"/>
</dbReference>
<reference evidence="7 8" key="1">
    <citation type="submission" date="2020-08" db="EMBL/GenBank/DDBJ databases">
        <title>Sequencing the genomes of 1000 actinobacteria strains.</title>
        <authorList>
            <person name="Klenk H.-P."/>
        </authorList>
    </citation>
    <scope>NUCLEOTIDE SEQUENCE [LARGE SCALE GENOMIC DNA]</scope>
    <source>
        <strain evidence="7 8">DSM 21065</strain>
    </source>
</reference>
<evidence type="ECO:0000256" key="4">
    <source>
        <dbReference type="ARBA" id="ARBA00022840"/>
    </source>
</evidence>
<dbReference type="InterPro" id="IPR011545">
    <property type="entry name" value="DEAD/DEAH_box_helicase_dom"/>
</dbReference>
<dbReference type="GO" id="GO:0004386">
    <property type="term" value="F:helicase activity"/>
    <property type="evidence" value="ECO:0007669"/>
    <property type="project" value="UniProtKB-KW"/>
</dbReference>
<dbReference type="Pfam" id="PF00270">
    <property type="entry name" value="DEAD"/>
    <property type="match status" value="1"/>
</dbReference>
<dbReference type="OrthoDB" id="9815222at2"/>
<evidence type="ECO:0000313" key="7">
    <source>
        <dbReference type="EMBL" id="MBB5640990.1"/>
    </source>
</evidence>
<dbReference type="Gene3D" id="3.40.50.300">
    <property type="entry name" value="P-loop containing nucleotide triphosphate hydrolases"/>
    <property type="match status" value="2"/>
</dbReference>
<dbReference type="PROSITE" id="PS51194">
    <property type="entry name" value="HELICASE_CTER"/>
    <property type="match status" value="1"/>
</dbReference>
<dbReference type="PROSITE" id="PS51192">
    <property type="entry name" value="HELICASE_ATP_BIND_1"/>
    <property type="match status" value="1"/>
</dbReference>
<proteinExistence type="predicted"/>
<dbReference type="AlphaFoldDB" id="A0A7W9E4J2"/>
<sequence>MADATEIDEQIRKRTAPAFRGSLLARGQARSLVWRDGLVPKGGPNFSDHLSYDLLTYGYGLLGEGLRLIDLEGASPTTSLALERAAESLESVLRNGDGQLPERDLNVLVAAAAYHVGGFAARAYSLLDQQNFGEAHPASGQALVFLMLRRLDHLEHLVSQTLPRMDVDVEPPLPSTDAELHEMAYEVLDDLFLQAMSTALTALEHGSQGLLQESLKMLEESAALAGAGGYVEQWWIHRLARFVLDGLWRASLHLRIPLADDHTTAPWRWDHLRLLFITSLLNRERAEIELWPSQLEAAEQVFGSDDSLVVSLPTSAGKTRIAELCILKALAEGRRVAFVTPLKALSAQTERSLSKTFAPLGVSVSSLYGGIGMTSVDEDLAMSVEILVATPEKLDFAIRSDPNLLDNVGLIVLDEGHMIGTGEREIRYEAQVQRLLHRSDAKTRRIVCLSAVLPSGEALIDFCGWMSGDAERGLVTNEWTPTRRRFGSVTWNGTVGRLELELGGETAFVPALVKLKRAPITVRRSRTFPQDQGDLTLSVAWAMADEGHSVLIYSPQKNWVVSLAKKVVELIGLGLLTDFSPQLTDKYRNAVTAGEELFGAQHPVVQCLRRGVAVHHGSLPAAFRSQIEELLREGAIRMTISSPTLAQGVNLSATSLVFHSLSAMSGSDFRNVVGRAGRAYADVEGLVILPVFVEDKRKQRRQLALWADLKSGSREMDVRSGLVRLVAELLSALQMRTGAVSLAEQTEYLVNQPDPFSWAKGGESSVDIVQQLDALDIAILSLLGDEGVPEAALLATLDEVLQSSLWSRTLSRLTQGDQDLRTLLLRKRATYIWESTSANQRRALYLAGIGLSSSEEFRAVLPKLALALEAAEVAVAEGNEDLAPLAITAFAATAFQCQPFVPKALPTRWREMLTQWIRGEALTVAEDEDPLEAMDFVEGAVGYRLVWALEAVRVMSPLFDKPDLESDSEAFSLLVPGNVVAAVQAGTLNTSAQTMLQAGLASREVARIVVADFAPTFSSVQQMTLWLKSESVALYSEEPTSPTSKLHDIWLSFVERSSFEVSSAWSRREYDLEVDWFEESPTIGWPLIVRHNSLDVRSADFTLLGHLRESIKVAPGRLQAYATGPTTMRVVQIGPDDAPSTEFF</sequence>
<keyword evidence="1" id="KW-0547">Nucleotide-binding</keyword>
<dbReference type="GO" id="GO:0005524">
    <property type="term" value="F:ATP binding"/>
    <property type="evidence" value="ECO:0007669"/>
    <property type="project" value="UniProtKB-KW"/>
</dbReference>
<dbReference type="SMART" id="SM00490">
    <property type="entry name" value="HELICc"/>
    <property type="match status" value="1"/>
</dbReference>
<organism evidence="7 8">
    <name type="scientific">Cryobacterium roopkundense</name>
    <dbReference type="NCBI Taxonomy" id="1001240"/>
    <lineage>
        <taxon>Bacteria</taxon>
        <taxon>Bacillati</taxon>
        <taxon>Actinomycetota</taxon>
        <taxon>Actinomycetes</taxon>
        <taxon>Micrococcales</taxon>
        <taxon>Microbacteriaceae</taxon>
        <taxon>Cryobacterium</taxon>
    </lineage>
</organism>
<evidence type="ECO:0000259" key="6">
    <source>
        <dbReference type="PROSITE" id="PS51194"/>
    </source>
</evidence>
<dbReference type="EMBL" id="JACHBQ010000001">
    <property type="protein sequence ID" value="MBB5640990.1"/>
    <property type="molecule type" value="Genomic_DNA"/>
</dbReference>
<comment type="caution">
    <text evidence="7">The sequence shown here is derived from an EMBL/GenBank/DDBJ whole genome shotgun (WGS) entry which is preliminary data.</text>
</comment>
<dbReference type="PANTHER" id="PTHR47961">
    <property type="entry name" value="DNA POLYMERASE THETA, PUTATIVE (AFU_ORTHOLOGUE AFUA_1G05260)-RELATED"/>
    <property type="match status" value="1"/>
</dbReference>
<dbReference type="SUPFAM" id="SSF52540">
    <property type="entry name" value="P-loop containing nucleoside triphosphate hydrolases"/>
    <property type="match status" value="2"/>
</dbReference>
<evidence type="ECO:0008006" key="9">
    <source>
        <dbReference type="Google" id="ProtNLM"/>
    </source>
</evidence>
<protein>
    <recommendedName>
        <fullName evidence="9">DEAD/DEAH box helicase</fullName>
    </recommendedName>
</protein>
<evidence type="ECO:0000259" key="5">
    <source>
        <dbReference type="PROSITE" id="PS51192"/>
    </source>
</evidence>
<evidence type="ECO:0000313" key="8">
    <source>
        <dbReference type="Proteomes" id="UP000561726"/>
    </source>
</evidence>
<keyword evidence="3" id="KW-0347">Helicase</keyword>
<keyword evidence="2" id="KW-0378">Hydrolase</keyword>
<evidence type="ECO:0000256" key="2">
    <source>
        <dbReference type="ARBA" id="ARBA00022801"/>
    </source>
</evidence>
<feature type="domain" description="Helicase C-terminal" evidence="6">
    <location>
        <begin position="562"/>
        <end position="730"/>
    </location>
</feature>